<dbReference type="InterPro" id="IPR004805">
    <property type="entry name" value="DnaE2/DnaE/PolC"/>
</dbReference>
<dbReference type="InterPro" id="IPR029460">
    <property type="entry name" value="DNAPol_HHH"/>
</dbReference>
<dbReference type="EMBL" id="AP025739">
    <property type="protein sequence ID" value="BDI30550.1"/>
    <property type="molecule type" value="Genomic_DNA"/>
</dbReference>
<proteinExistence type="predicted"/>
<dbReference type="GO" id="GO:0006260">
    <property type="term" value="P:DNA replication"/>
    <property type="evidence" value="ECO:0007669"/>
    <property type="project" value="InterPro"/>
</dbReference>
<evidence type="ECO:0000313" key="4">
    <source>
        <dbReference type="Proteomes" id="UP000287394"/>
    </source>
</evidence>
<dbReference type="PANTHER" id="PTHR32294:SF4">
    <property type="entry name" value="ERROR-PRONE DNA POLYMERASE"/>
    <property type="match status" value="1"/>
</dbReference>
<reference evidence="3 4" key="1">
    <citation type="journal article" date="2019" name="Int. J. Syst. Evol. Microbiol.">
        <title>Capsulimonas corticalis gen. nov., sp. nov., an aerobic capsulated bacterium, of a novel bacterial order, Capsulimonadales ord. nov., of the class Armatimonadia of the phylum Armatimonadetes.</title>
        <authorList>
            <person name="Li J."/>
            <person name="Kudo C."/>
            <person name="Tonouchi A."/>
        </authorList>
    </citation>
    <scope>NUCLEOTIDE SEQUENCE [LARGE SCALE GENOMIC DNA]</scope>
    <source>
        <strain evidence="3 4">AX-7</strain>
    </source>
</reference>
<protein>
    <recommendedName>
        <fullName evidence="5">DNA polymerase III subunit alpha</fullName>
    </recommendedName>
</protein>
<dbReference type="InterPro" id="IPR040982">
    <property type="entry name" value="DNA_pol3_finger"/>
</dbReference>
<dbReference type="KEGG" id="ccot:CCAX7_26010"/>
<dbReference type="GO" id="GO:0008408">
    <property type="term" value="F:3'-5' exonuclease activity"/>
    <property type="evidence" value="ECO:0007669"/>
    <property type="project" value="InterPro"/>
</dbReference>
<feature type="domain" description="DNA polymerase helix-hairpin-helix motif" evidence="1">
    <location>
        <begin position="263"/>
        <end position="349"/>
    </location>
</feature>
<dbReference type="Gene3D" id="1.10.150.870">
    <property type="match status" value="1"/>
</dbReference>
<gene>
    <name evidence="3" type="ORF">CCAX7_26010</name>
</gene>
<dbReference type="Proteomes" id="UP000287394">
    <property type="component" value="Chromosome"/>
</dbReference>
<dbReference type="Pfam" id="PF17657">
    <property type="entry name" value="DNA_pol3_finger"/>
    <property type="match status" value="1"/>
</dbReference>
<accession>A0A9N7QCS8</accession>
<dbReference type="AlphaFoldDB" id="A0A9N7QCS8"/>
<feature type="domain" description="DNA polymerase III alpha subunit finger" evidence="2">
    <location>
        <begin position="23"/>
        <end position="183"/>
    </location>
</feature>
<evidence type="ECO:0000313" key="3">
    <source>
        <dbReference type="EMBL" id="BDI30550.1"/>
    </source>
</evidence>
<name>A0A9N7QCS8_9BACT</name>
<dbReference type="PANTHER" id="PTHR32294">
    <property type="entry name" value="DNA POLYMERASE III SUBUNIT ALPHA"/>
    <property type="match status" value="1"/>
</dbReference>
<dbReference type="Pfam" id="PF14579">
    <property type="entry name" value="HHH_6"/>
    <property type="match status" value="1"/>
</dbReference>
<evidence type="ECO:0008006" key="5">
    <source>
        <dbReference type="Google" id="ProtNLM"/>
    </source>
</evidence>
<evidence type="ECO:0000259" key="1">
    <source>
        <dbReference type="Pfam" id="PF14579"/>
    </source>
</evidence>
<organism evidence="3 4">
    <name type="scientific">Capsulimonas corticalis</name>
    <dbReference type="NCBI Taxonomy" id="2219043"/>
    <lineage>
        <taxon>Bacteria</taxon>
        <taxon>Bacillati</taxon>
        <taxon>Armatimonadota</taxon>
        <taxon>Armatimonadia</taxon>
        <taxon>Capsulimonadales</taxon>
        <taxon>Capsulimonadaceae</taxon>
        <taxon>Capsulimonas</taxon>
    </lineage>
</organism>
<dbReference type="CDD" id="cd04485">
    <property type="entry name" value="DnaE_OBF"/>
    <property type="match status" value="1"/>
</dbReference>
<evidence type="ECO:0000259" key="2">
    <source>
        <dbReference type="Pfam" id="PF17657"/>
    </source>
</evidence>
<sequence>MLDKDDVETAGSVKLDILSLPILAVVKDAERDIQRSDANFQYDTIPREDQATYRMLWSGANMGAFQLGSPAQAALATQLHPSDFEHTVAAIALIRPGPIKARAVKKYVAARNGYSRIEYLHPALEPILGRTYGVCCFQEQVSYIIAAMLNINDAQAEVWRKQLAKHARFGTMGQARQSFVKRACYVHRDLSLENAHKIMDELEGWGSLGFTESHSASFALTAQKTAYMICHRPIQYYSALMSSDTPCGFYAPQSIAAEARRRGAQILPLSINESALACTTDDQAISIRIGFCLLSGIRNEDVDAILAQRESGAYRSLLDFCVRVPLRRDLLESLILCGAFDDLHDYNRRGLIWRLNETIAKAQAIRADTTSSSQQRLELRMVGADATPIAWEIEDFSDWDKLLWEWRIISVTTSCHPFAHLRQSLAARGIITAHEAMQLKTGYRATVAGLNIRPHRPPNKAGGRFLFTTIEDESAYMQTAFYNDAIENNMATILLSPAVIVRGKMVRKGYGCSMEVEKAWPLSIKDFRPAESVESRQELVEVARTGARSYR</sequence>
<keyword evidence="4" id="KW-1185">Reference proteome</keyword>